<proteinExistence type="predicted"/>
<keyword evidence="4" id="KW-1133">Transmembrane helix</keyword>
<feature type="region of interest" description="Disordered" evidence="8">
    <location>
        <begin position="71"/>
        <end position="91"/>
    </location>
</feature>
<keyword evidence="11" id="KW-1185">Reference proteome</keyword>
<dbReference type="InParanoid" id="A0A482X305"/>
<evidence type="ECO:0000256" key="3">
    <source>
        <dbReference type="ARBA" id="ARBA00022729"/>
    </source>
</evidence>
<evidence type="ECO:0000313" key="11">
    <source>
        <dbReference type="Proteomes" id="UP000291343"/>
    </source>
</evidence>
<accession>A0A482X305</accession>
<dbReference type="Pfam" id="PF21114">
    <property type="entry name" value="DDR1-2_DS-like"/>
    <property type="match status" value="1"/>
</dbReference>
<evidence type="ECO:0000256" key="1">
    <source>
        <dbReference type="ARBA" id="ARBA00004479"/>
    </source>
</evidence>
<dbReference type="GO" id="GO:0016020">
    <property type="term" value="C:membrane"/>
    <property type="evidence" value="ECO:0007669"/>
    <property type="project" value="UniProtKB-SubCell"/>
</dbReference>
<evidence type="ECO:0000256" key="5">
    <source>
        <dbReference type="ARBA" id="ARBA00023136"/>
    </source>
</evidence>
<feature type="domain" description="Discoidin" evidence="9">
    <location>
        <begin position="5"/>
        <end position="55"/>
    </location>
</feature>
<keyword evidence="5" id="KW-0472">Membrane</keyword>
<evidence type="ECO:0000256" key="7">
    <source>
        <dbReference type="ARBA" id="ARBA00023180"/>
    </source>
</evidence>
<dbReference type="OrthoDB" id="6071166at2759"/>
<dbReference type="EMBL" id="QKKF02019325">
    <property type="protein sequence ID" value="RZF40164.1"/>
    <property type="molecule type" value="Genomic_DNA"/>
</dbReference>
<protein>
    <recommendedName>
        <fullName evidence="9">Discoidin domain-containing protein</fullName>
    </recommendedName>
</protein>
<evidence type="ECO:0000256" key="2">
    <source>
        <dbReference type="ARBA" id="ARBA00022692"/>
    </source>
</evidence>
<evidence type="ECO:0000313" key="10">
    <source>
        <dbReference type="EMBL" id="RZF40164.1"/>
    </source>
</evidence>
<evidence type="ECO:0000256" key="4">
    <source>
        <dbReference type="ARBA" id="ARBA00022989"/>
    </source>
</evidence>
<keyword evidence="7" id="KW-0325">Glycoprotein</keyword>
<name>A0A482X305_LAOST</name>
<organism evidence="10 11">
    <name type="scientific">Laodelphax striatellus</name>
    <name type="common">Small brown planthopper</name>
    <name type="synonym">Delphax striatella</name>
    <dbReference type="NCBI Taxonomy" id="195883"/>
    <lineage>
        <taxon>Eukaryota</taxon>
        <taxon>Metazoa</taxon>
        <taxon>Ecdysozoa</taxon>
        <taxon>Arthropoda</taxon>
        <taxon>Hexapoda</taxon>
        <taxon>Insecta</taxon>
        <taxon>Pterygota</taxon>
        <taxon>Neoptera</taxon>
        <taxon>Paraneoptera</taxon>
        <taxon>Hemiptera</taxon>
        <taxon>Auchenorrhyncha</taxon>
        <taxon>Fulgoroidea</taxon>
        <taxon>Delphacidae</taxon>
        <taxon>Criomorphinae</taxon>
        <taxon>Laodelphax</taxon>
    </lineage>
</organism>
<gene>
    <name evidence="10" type="ORF">LSTR_LSTR015008</name>
</gene>
<keyword evidence="3" id="KW-0732">Signal</keyword>
<dbReference type="AlphaFoldDB" id="A0A482X305"/>
<dbReference type="InterPro" id="IPR048525">
    <property type="entry name" value="DDR1-2_DS-like"/>
</dbReference>
<evidence type="ECO:0000259" key="9">
    <source>
        <dbReference type="Pfam" id="PF21114"/>
    </source>
</evidence>
<feature type="region of interest" description="Disordered" evidence="8">
    <location>
        <begin position="1"/>
        <end position="27"/>
    </location>
</feature>
<sequence>MEESVVSYTAPEGESEDDLNDLSYDGKRGNGVMSGGLGQLVDSLYGPEDFRQQQPSANITFIEASSLTTHVNKSSEQDQEETFSSLVEYIG</sequence>
<comment type="caution">
    <text evidence="10">The sequence shown here is derived from an EMBL/GenBank/DDBJ whole genome shotgun (WGS) entry which is preliminary data.</text>
</comment>
<keyword evidence="6" id="KW-1015">Disulfide bond</keyword>
<reference evidence="10 11" key="1">
    <citation type="journal article" date="2017" name="Gigascience">
        <title>Genome sequence of the small brown planthopper, Laodelphax striatellus.</title>
        <authorList>
            <person name="Zhu J."/>
            <person name="Jiang F."/>
            <person name="Wang X."/>
            <person name="Yang P."/>
            <person name="Bao Y."/>
            <person name="Zhao W."/>
            <person name="Wang W."/>
            <person name="Lu H."/>
            <person name="Wang Q."/>
            <person name="Cui N."/>
            <person name="Li J."/>
            <person name="Chen X."/>
            <person name="Luo L."/>
            <person name="Yu J."/>
            <person name="Kang L."/>
            <person name="Cui F."/>
        </authorList>
    </citation>
    <scope>NUCLEOTIDE SEQUENCE [LARGE SCALE GENOMIC DNA]</scope>
    <source>
        <strain evidence="10">Lst14</strain>
    </source>
</reference>
<dbReference type="Gene3D" id="2.60.120.1190">
    <property type="match status" value="1"/>
</dbReference>
<dbReference type="Proteomes" id="UP000291343">
    <property type="component" value="Unassembled WGS sequence"/>
</dbReference>
<dbReference type="SMR" id="A0A482X305"/>
<comment type="subcellular location">
    <subcellularLocation>
        <location evidence="1">Membrane</location>
        <topology evidence="1">Single-pass type I membrane protein</topology>
    </subcellularLocation>
</comment>
<evidence type="ECO:0000256" key="6">
    <source>
        <dbReference type="ARBA" id="ARBA00023157"/>
    </source>
</evidence>
<keyword evidence="2" id="KW-0812">Transmembrane</keyword>
<evidence type="ECO:0000256" key="8">
    <source>
        <dbReference type="SAM" id="MobiDB-lite"/>
    </source>
</evidence>